<accession>Q5H5K9</accession>
<reference evidence="2 3" key="1">
    <citation type="journal article" date="2005" name="Nucleic Acids Res.">
        <title>The genome sequence of Xanthomonas oryzae pathovar oryzae KACC10331, the bacterial blight pathogen of rice.</title>
        <authorList>
            <person name="Lee B.M."/>
            <person name="Park Y.J."/>
            <person name="Park D.S."/>
            <person name="Kang H.W."/>
            <person name="Kim J.G."/>
            <person name="Song E.S."/>
            <person name="Park I.C."/>
            <person name="Yoon U.H."/>
            <person name="Hahn J.H."/>
            <person name="Koo B.S."/>
            <person name="Lee G.B."/>
            <person name="Kim H."/>
            <person name="Park H.S."/>
            <person name="Yoon K.O."/>
            <person name="Kim J.H."/>
            <person name="Jung C.H."/>
            <person name="Koh N.H."/>
            <person name="Seo J.S."/>
            <person name="Go S.J."/>
        </authorList>
    </citation>
    <scope>NUCLEOTIDE SEQUENCE [LARGE SCALE GENOMIC DNA]</scope>
    <source>
        <strain evidence="3">KACC10331 / KXO85</strain>
    </source>
</reference>
<evidence type="ECO:0000313" key="3">
    <source>
        <dbReference type="Proteomes" id="UP000006735"/>
    </source>
</evidence>
<dbReference type="GO" id="GO:0004527">
    <property type="term" value="F:exonuclease activity"/>
    <property type="evidence" value="ECO:0007669"/>
    <property type="project" value="UniProtKB-KW"/>
</dbReference>
<keyword evidence="2" id="KW-0378">Hydrolase</keyword>
<dbReference type="HOGENOM" id="CLU_990286_0_0_6"/>
<keyword evidence="3" id="KW-1185">Reference proteome</keyword>
<feature type="region of interest" description="Disordered" evidence="1">
    <location>
        <begin position="81"/>
        <end position="100"/>
    </location>
</feature>
<evidence type="ECO:0000313" key="2">
    <source>
        <dbReference type="EMBL" id="AAW73761.1"/>
    </source>
</evidence>
<name>Q5H5K9_XANOR</name>
<keyword evidence="2" id="KW-0540">Nuclease</keyword>
<protein>
    <submittedName>
        <fullName evidence="2">Exonuclease III</fullName>
    </submittedName>
</protein>
<dbReference type="KEGG" id="xoo:XOO0507"/>
<dbReference type="Proteomes" id="UP000006735">
    <property type="component" value="Chromosome"/>
</dbReference>
<gene>
    <name evidence="2" type="ordered locus">XOO0507</name>
</gene>
<evidence type="ECO:0000256" key="1">
    <source>
        <dbReference type="SAM" id="MobiDB-lite"/>
    </source>
</evidence>
<keyword evidence="2" id="KW-0269">Exonuclease</keyword>
<proteinExistence type="predicted"/>
<dbReference type="EMBL" id="AE013598">
    <property type="protein sequence ID" value="AAW73761.1"/>
    <property type="molecule type" value="Genomic_DNA"/>
</dbReference>
<dbReference type="AlphaFoldDB" id="Q5H5K9"/>
<sequence length="281" mass="30334">MCIGIIAAPCRLPSARGVGPVAATIGQQRFPEVHKVGVFCRKSKQVAQVSHRNHRDAGLGRHRLRGGTAILLGRNLLAVQRHDDPRRNPASGADDAQRLADRGAGGDHVIHDQHLVPGQRRADQGAAFAMVLGFLAIERQRQIAPPPGIGARQRGRQWDALVGGPEQQVEVHPGRIYRIGIALRQLRGLGAGIEAPGVEEVRAEPPRLERELAKAQGIGAQGQLQETGAVVGHGDEIGEWGFAIGKHSRSRLAASADAVRFHESPIPIPESRLFIYAHHQF</sequence>
<organism evidence="2 3">
    <name type="scientific">Xanthomonas oryzae pv. oryzae (strain KACC10331 / KXO85)</name>
    <dbReference type="NCBI Taxonomy" id="291331"/>
    <lineage>
        <taxon>Bacteria</taxon>
        <taxon>Pseudomonadati</taxon>
        <taxon>Pseudomonadota</taxon>
        <taxon>Gammaproteobacteria</taxon>
        <taxon>Lysobacterales</taxon>
        <taxon>Lysobacteraceae</taxon>
        <taxon>Xanthomonas</taxon>
    </lineage>
</organism>